<evidence type="ECO:0000313" key="2">
    <source>
        <dbReference type="EMBL" id="CAF2073846.1"/>
    </source>
</evidence>
<keyword evidence="1" id="KW-0812">Transmembrane</keyword>
<protein>
    <submittedName>
        <fullName evidence="2">(rape) hypothetical protein</fullName>
    </submittedName>
</protein>
<name>A0A816RDC3_BRANA</name>
<dbReference type="Proteomes" id="UP001295469">
    <property type="component" value="Chromosome C01"/>
</dbReference>
<organism evidence="2">
    <name type="scientific">Brassica napus</name>
    <name type="common">Rape</name>
    <dbReference type="NCBI Taxonomy" id="3708"/>
    <lineage>
        <taxon>Eukaryota</taxon>
        <taxon>Viridiplantae</taxon>
        <taxon>Streptophyta</taxon>
        <taxon>Embryophyta</taxon>
        <taxon>Tracheophyta</taxon>
        <taxon>Spermatophyta</taxon>
        <taxon>Magnoliopsida</taxon>
        <taxon>eudicotyledons</taxon>
        <taxon>Gunneridae</taxon>
        <taxon>Pentapetalae</taxon>
        <taxon>rosids</taxon>
        <taxon>malvids</taxon>
        <taxon>Brassicales</taxon>
        <taxon>Brassicaceae</taxon>
        <taxon>Brassiceae</taxon>
        <taxon>Brassica</taxon>
    </lineage>
</organism>
<proteinExistence type="predicted"/>
<keyword evidence="1" id="KW-0472">Membrane</keyword>
<keyword evidence="1" id="KW-1133">Transmembrane helix</keyword>
<sequence>MKKCQYAVVALCQAPYLLDDPNVGMIFPRAKHYPFLICKLISAYSDSRGLLGARKASSSLLFVIFISQRGNALFQEVLVYATILLLTLLLWLFAPPNFLIRLELLLIDKRLHWSEPCMALRMSFEASLFREPHHFSTKNKDIHRFTDHQFTISFSHNSVLSAANCLRDMECQEEVDIPKAFVNPGGDFGIVPAQLVLMSKDHNIHCFSAAILRRADECKCDQEASPEKAIHHNLTDLSFLPCPCGFVYVSSPLFRSTKTMDVAHDGQLPQTSMRGQVVTVLYFLVISLVSQLHTAYCLSTEFVLLTLLHLLKV</sequence>
<reference evidence="2" key="1">
    <citation type="submission" date="2021-01" db="EMBL/GenBank/DDBJ databases">
        <authorList>
            <consortium name="Genoscope - CEA"/>
            <person name="William W."/>
        </authorList>
    </citation>
    <scope>NUCLEOTIDE SEQUENCE</scope>
</reference>
<evidence type="ECO:0000256" key="1">
    <source>
        <dbReference type="SAM" id="Phobius"/>
    </source>
</evidence>
<gene>
    <name evidence="2" type="ORF">DARMORV10_C01P30050.1</name>
</gene>
<feature type="transmembrane region" description="Helical" evidence="1">
    <location>
        <begin position="77"/>
        <end position="100"/>
    </location>
</feature>
<accession>A0A816RDC3</accession>
<dbReference type="AlphaFoldDB" id="A0A816RDC3"/>
<dbReference type="EMBL" id="HG994365">
    <property type="protein sequence ID" value="CAF2073846.1"/>
    <property type="molecule type" value="Genomic_DNA"/>
</dbReference>